<keyword evidence="2" id="KW-1185">Reference proteome</keyword>
<reference evidence="1 2" key="1">
    <citation type="journal article" date="2024" name="G3 (Bethesda)">
        <title>Genome assembly of Hibiscus sabdariffa L. provides insights into metabolisms of medicinal natural products.</title>
        <authorList>
            <person name="Kim T."/>
        </authorList>
    </citation>
    <scope>NUCLEOTIDE SEQUENCE [LARGE SCALE GENOMIC DNA]</scope>
    <source>
        <strain evidence="1">TK-2024</strain>
        <tissue evidence="1">Old leaves</tissue>
    </source>
</reference>
<evidence type="ECO:0000313" key="1">
    <source>
        <dbReference type="EMBL" id="KAK8495818.1"/>
    </source>
</evidence>
<name>A0ABR2AR95_9ROSI</name>
<accession>A0ABR2AR95</accession>
<dbReference type="EMBL" id="JBBPBM010000402">
    <property type="protein sequence ID" value="KAK8495818.1"/>
    <property type="molecule type" value="Genomic_DNA"/>
</dbReference>
<dbReference type="Proteomes" id="UP001472677">
    <property type="component" value="Unassembled WGS sequence"/>
</dbReference>
<sequence>MLAANSSDMAAASHNSPSFEFVPDSFKDLSDSLTLKEGNRGKGISEALSFQNAKLIRKTQCIVVNDFFNPSHRRAIRLSIRKSLKEVESPATEAKSGSKKGELSILKEAKAIFEVSQVLGVSFIGENRQF</sequence>
<comment type="caution">
    <text evidence="1">The sequence shown here is derived from an EMBL/GenBank/DDBJ whole genome shotgun (WGS) entry which is preliminary data.</text>
</comment>
<evidence type="ECO:0000313" key="2">
    <source>
        <dbReference type="Proteomes" id="UP001472677"/>
    </source>
</evidence>
<proteinExistence type="predicted"/>
<gene>
    <name evidence="1" type="ORF">V6N12_000684</name>
</gene>
<protein>
    <submittedName>
        <fullName evidence="1">Uncharacterized protein</fullName>
    </submittedName>
</protein>
<organism evidence="1 2">
    <name type="scientific">Hibiscus sabdariffa</name>
    <name type="common">roselle</name>
    <dbReference type="NCBI Taxonomy" id="183260"/>
    <lineage>
        <taxon>Eukaryota</taxon>
        <taxon>Viridiplantae</taxon>
        <taxon>Streptophyta</taxon>
        <taxon>Embryophyta</taxon>
        <taxon>Tracheophyta</taxon>
        <taxon>Spermatophyta</taxon>
        <taxon>Magnoliopsida</taxon>
        <taxon>eudicotyledons</taxon>
        <taxon>Gunneridae</taxon>
        <taxon>Pentapetalae</taxon>
        <taxon>rosids</taxon>
        <taxon>malvids</taxon>
        <taxon>Malvales</taxon>
        <taxon>Malvaceae</taxon>
        <taxon>Malvoideae</taxon>
        <taxon>Hibiscus</taxon>
    </lineage>
</organism>